<dbReference type="Gene3D" id="3.40.50.300">
    <property type="entry name" value="P-loop containing nucleotide triphosphate hydrolases"/>
    <property type="match status" value="1"/>
</dbReference>
<feature type="coiled-coil region" evidence="7">
    <location>
        <begin position="629"/>
        <end position="698"/>
    </location>
</feature>
<feature type="region of interest" description="Disordered" evidence="8">
    <location>
        <begin position="793"/>
        <end position="845"/>
    </location>
</feature>
<keyword evidence="10" id="KW-0540">Nuclease</keyword>
<dbReference type="STRING" id="554055.A0A2P6V6I5"/>
<dbReference type="InterPro" id="IPR000432">
    <property type="entry name" value="DNA_mismatch_repair_MutS_C"/>
</dbReference>
<feature type="region of interest" description="Disordered" evidence="8">
    <location>
        <begin position="415"/>
        <end position="443"/>
    </location>
</feature>
<dbReference type="GO" id="GO:0006298">
    <property type="term" value="P:mismatch repair"/>
    <property type="evidence" value="ECO:0007669"/>
    <property type="project" value="InterPro"/>
</dbReference>
<dbReference type="Proteomes" id="UP000239649">
    <property type="component" value="Unassembled WGS sequence"/>
</dbReference>
<keyword evidence="7" id="KW-0175">Coiled coil</keyword>
<dbReference type="InterPro" id="IPR007696">
    <property type="entry name" value="DNA_mismatch_repair_MutS_core"/>
</dbReference>
<feature type="compositionally biased region" description="Low complexity" evidence="8">
    <location>
        <begin position="800"/>
        <end position="809"/>
    </location>
</feature>
<evidence type="ECO:0000256" key="5">
    <source>
        <dbReference type="ARBA" id="ARBA00022884"/>
    </source>
</evidence>
<dbReference type="SMART" id="SM00533">
    <property type="entry name" value="MUTSd"/>
    <property type="match status" value="1"/>
</dbReference>
<dbReference type="InterPro" id="IPR036187">
    <property type="entry name" value="DNA_mismatch_repair_MutS_sf"/>
</dbReference>
<proteinExistence type="predicted"/>
<evidence type="ECO:0000256" key="8">
    <source>
        <dbReference type="SAM" id="MobiDB-lite"/>
    </source>
</evidence>
<dbReference type="GO" id="GO:0016887">
    <property type="term" value="F:ATP hydrolysis activity"/>
    <property type="evidence" value="ECO:0007669"/>
    <property type="project" value="InterPro"/>
</dbReference>
<evidence type="ECO:0000259" key="9">
    <source>
        <dbReference type="PROSITE" id="PS50828"/>
    </source>
</evidence>
<feature type="domain" description="Smr" evidence="9">
    <location>
        <begin position="856"/>
        <end position="927"/>
    </location>
</feature>
<gene>
    <name evidence="10" type="ORF">C2E20_6885</name>
</gene>
<dbReference type="PROSITE" id="PS50828">
    <property type="entry name" value="SMR"/>
    <property type="match status" value="1"/>
</dbReference>
<dbReference type="PIRSF" id="PIRSF005814">
    <property type="entry name" value="MutS_YshD"/>
    <property type="match status" value="1"/>
</dbReference>
<dbReference type="AlphaFoldDB" id="A0A2P6V6I5"/>
<evidence type="ECO:0000256" key="2">
    <source>
        <dbReference type="ARBA" id="ARBA00022741"/>
    </source>
</evidence>
<dbReference type="PROSITE" id="PS00486">
    <property type="entry name" value="DNA_MISMATCH_REPAIR_2"/>
    <property type="match status" value="1"/>
</dbReference>
<protein>
    <submittedName>
        <fullName evidence="10">Endonuclease 2</fullName>
    </submittedName>
</protein>
<reference evidence="10 11" key="1">
    <citation type="journal article" date="2018" name="Plant J.">
        <title>Genome sequences of Chlorella sorokiniana UTEX 1602 and Micractinium conductrix SAG 241.80: implications to maltose excretion by a green alga.</title>
        <authorList>
            <person name="Arriola M.B."/>
            <person name="Velmurugan N."/>
            <person name="Zhang Y."/>
            <person name="Plunkett M.H."/>
            <person name="Hondzo H."/>
            <person name="Barney B.M."/>
        </authorList>
    </citation>
    <scope>NUCLEOTIDE SEQUENCE [LARGE SCALE GENOMIC DNA]</scope>
    <source>
        <strain evidence="10 11">SAG 241.80</strain>
    </source>
</reference>
<dbReference type="InterPro" id="IPR005747">
    <property type="entry name" value="MutS2"/>
</dbReference>
<dbReference type="SUPFAM" id="SSF52540">
    <property type="entry name" value="P-loop containing nucleoside triphosphate hydrolases"/>
    <property type="match status" value="1"/>
</dbReference>
<dbReference type="PANTHER" id="PTHR48466">
    <property type="entry name" value="OS10G0509000 PROTEIN-RELATED"/>
    <property type="match status" value="1"/>
</dbReference>
<dbReference type="GO" id="GO:0045910">
    <property type="term" value="P:negative regulation of DNA recombination"/>
    <property type="evidence" value="ECO:0007669"/>
    <property type="project" value="InterPro"/>
</dbReference>
<dbReference type="Gene3D" id="3.30.1370.110">
    <property type="match status" value="1"/>
</dbReference>
<dbReference type="InterPro" id="IPR002625">
    <property type="entry name" value="Smr_dom"/>
</dbReference>
<dbReference type="EMBL" id="LHPF02000025">
    <property type="protein sequence ID" value="PSC69703.1"/>
    <property type="molecule type" value="Genomic_DNA"/>
</dbReference>
<evidence type="ECO:0000256" key="1">
    <source>
        <dbReference type="ARBA" id="ARBA00022730"/>
    </source>
</evidence>
<evidence type="ECO:0000256" key="6">
    <source>
        <dbReference type="ARBA" id="ARBA00023125"/>
    </source>
</evidence>
<evidence type="ECO:0000256" key="4">
    <source>
        <dbReference type="ARBA" id="ARBA00022840"/>
    </source>
</evidence>
<dbReference type="InterPro" id="IPR027417">
    <property type="entry name" value="P-loop_NTPase"/>
</dbReference>
<keyword evidence="6" id="KW-0238">DNA-binding</keyword>
<name>A0A2P6V6I5_9CHLO</name>
<keyword evidence="5" id="KW-0694">RNA-binding</keyword>
<keyword evidence="11" id="KW-1185">Reference proteome</keyword>
<feature type="compositionally biased region" description="Gly residues" evidence="8">
    <location>
        <begin position="810"/>
        <end position="820"/>
    </location>
</feature>
<feature type="region of interest" description="Disordered" evidence="8">
    <location>
        <begin position="717"/>
        <end position="741"/>
    </location>
</feature>
<dbReference type="GO" id="GO:0005524">
    <property type="term" value="F:ATP binding"/>
    <property type="evidence" value="ECO:0007669"/>
    <property type="project" value="UniProtKB-KW"/>
</dbReference>
<organism evidence="10 11">
    <name type="scientific">Micractinium conductrix</name>
    <dbReference type="NCBI Taxonomy" id="554055"/>
    <lineage>
        <taxon>Eukaryota</taxon>
        <taxon>Viridiplantae</taxon>
        <taxon>Chlorophyta</taxon>
        <taxon>core chlorophytes</taxon>
        <taxon>Trebouxiophyceae</taxon>
        <taxon>Chlorellales</taxon>
        <taxon>Chlorellaceae</taxon>
        <taxon>Chlorella clade</taxon>
        <taxon>Micractinium</taxon>
    </lineage>
</organism>
<dbReference type="OrthoDB" id="1924787at2759"/>
<accession>A0A2P6V6I5</accession>
<feature type="region of interest" description="Disordered" evidence="8">
    <location>
        <begin position="342"/>
        <end position="375"/>
    </location>
</feature>
<dbReference type="Pfam" id="PF01713">
    <property type="entry name" value="Smr"/>
    <property type="match status" value="1"/>
</dbReference>
<keyword evidence="3" id="KW-0378">Hydrolase</keyword>
<dbReference type="GO" id="GO:0030983">
    <property type="term" value="F:mismatched DNA binding"/>
    <property type="evidence" value="ECO:0007669"/>
    <property type="project" value="InterPro"/>
</dbReference>
<comment type="caution">
    <text evidence="10">The sequence shown here is derived from an EMBL/GenBank/DDBJ whole genome shotgun (WGS) entry which is preliminary data.</text>
</comment>
<dbReference type="GO" id="GO:0140664">
    <property type="term" value="F:ATP-dependent DNA damage sensor activity"/>
    <property type="evidence" value="ECO:0007669"/>
    <property type="project" value="InterPro"/>
</dbReference>
<evidence type="ECO:0000313" key="10">
    <source>
        <dbReference type="EMBL" id="PSC69703.1"/>
    </source>
</evidence>
<dbReference type="PANTHER" id="PTHR48466:SF2">
    <property type="entry name" value="OS10G0509000 PROTEIN"/>
    <property type="match status" value="1"/>
</dbReference>
<dbReference type="GO" id="GO:0004519">
    <property type="term" value="F:endonuclease activity"/>
    <property type="evidence" value="ECO:0007669"/>
    <property type="project" value="UniProtKB-KW"/>
</dbReference>
<keyword evidence="1" id="KW-0699">rRNA-binding</keyword>
<dbReference type="SUPFAM" id="SSF48334">
    <property type="entry name" value="DNA repair protein MutS, domain III"/>
    <property type="match status" value="1"/>
</dbReference>
<dbReference type="Pfam" id="PF00488">
    <property type="entry name" value="MutS_V"/>
    <property type="match status" value="1"/>
</dbReference>
<keyword evidence="2" id="KW-0547">Nucleotide-binding</keyword>
<dbReference type="InterPro" id="IPR036063">
    <property type="entry name" value="Smr_dom_sf"/>
</dbReference>
<evidence type="ECO:0000256" key="3">
    <source>
        <dbReference type="ARBA" id="ARBA00022801"/>
    </source>
</evidence>
<feature type="compositionally biased region" description="Low complexity" evidence="8">
    <location>
        <begin position="354"/>
        <end position="364"/>
    </location>
</feature>
<evidence type="ECO:0000313" key="11">
    <source>
        <dbReference type="Proteomes" id="UP000239649"/>
    </source>
</evidence>
<dbReference type="InterPro" id="IPR045076">
    <property type="entry name" value="MutS"/>
</dbReference>
<dbReference type="GO" id="GO:0019843">
    <property type="term" value="F:rRNA binding"/>
    <property type="evidence" value="ECO:0007669"/>
    <property type="project" value="UniProtKB-KW"/>
</dbReference>
<sequence>MGAEVALRCTLPVGRSRAESEALLQQTAEAQQALLDFKGAFDVRRAVEAAQQGRVLHPMVLGAVASTLGAAARLAQRLQPQGGAQSFAALQQLAAGIGDALPQLQQTIERCIQPQEGRILESASPALAEVRQARRQNRDELRAEMDRWARQLHALGVSERPQVVVRRDRLCIPVRAGRQGELPKGSVSLATSASGNTLYMEPAPAVKLNNAEMQLAAREAEEETAVLVALTELVGQHALQLRALLASITALDVAAARGQHASWLGATQPPRFLSAEEAAVGGAVQLPRAWHPLLLQPCLPPPPAPPLTKEMQQLMEASAAPSGPMSDLSLVPELAIAAAPKPVGEIGGSVPKRGSSGSSDGSGSRAKPPQPVDLTVPAGIDVVAVTGPNTGGKTASLKTLGLQCLMAKAGLFQPQAPSEQQQQQQQAAGGQQQQRQQPGAGRQPQALLWFDRVLADLGDGQSLQQSLSTFSGHVRRIRNVLAAATPQSLVLLDEVGSGTDPAEGAALASALLEQLQRRTALTYATTHHAELKELASTTPGFVNASVEFDIASLRPTYRLQWGAAGESNALAVAQGLGFAPAVVAAAREVAQQLHHGGHAAGQRSQMLQASLVEQLDEARAAAGEAATARATAEAAAAAAQAELEAAHQQQAALGKAAAAAKKANAEAAQRVQRLLTEVRTGRRGAREAEEQLRGMEREAAPPEAAAMRLLGLRAAAKGGAGSDTDDGAGSDGGSAAAAGWTPAEGDSVRVLKMGGAVGTVAKAAPTGRTGGKVSVRVGALTVELRVSDLAPASSPAGLQAAASGTRAGSARGGGGGGGGSLKAAAKQLRARGSLDSGDEEDLSPQGVAIQTSRNTVDVRGRTGDDAASEVQAALLSAPSGWVLFVVHGVGTGRVRQQVRALLKGHPRVAKTEEAEASNGGCTLVYVR</sequence>
<dbReference type="SMART" id="SM00534">
    <property type="entry name" value="MUTSac"/>
    <property type="match status" value="1"/>
</dbReference>
<evidence type="ECO:0000256" key="7">
    <source>
        <dbReference type="SAM" id="Coils"/>
    </source>
</evidence>
<keyword evidence="4" id="KW-0067">ATP-binding</keyword>
<keyword evidence="10" id="KW-0255">Endonuclease</keyword>